<dbReference type="InterPro" id="IPR009057">
    <property type="entry name" value="Homeodomain-like_sf"/>
</dbReference>
<dbReference type="GO" id="GO:0000976">
    <property type="term" value="F:transcription cis-regulatory region binding"/>
    <property type="evidence" value="ECO:0007669"/>
    <property type="project" value="TreeGrafter"/>
</dbReference>
<evidence type="ECO:0000256" key="5">
    <source>
        <dbReference type="SAM" id="MobiDB-lite"/>
    </source>
</evidence>
<dbReference type="KEGG" id="aoi:AORI_5967"/>
<evidence type="ECO:0000313" key="7">
    <source>
        <dbReference type="EMBL" id="AGM08550.1"/>
    </source>
</evidence>
<dbReference type="PANTHER" id="PTHR30055">
    <property type="entry name" value="HTH-TYPE TRANSCRIPTIONAL REGULATOR RUTR"/>
    <property type="match status" value="1"/>
</dbReference>
<evidence type="ECO:0000256" key="3">
    <source>
        <dbReference type="ARBA" id="ARBA00023163"/>
    </source>
</evidence>
<dbReference type="HOGENOM" id="CLU_069543_5_2_11"/>
<dbReference type="Pfam" id="PF02909">
    <property type="entry name" value="TetR_C_1"/>
    <property type="match status" value="1"/>
</dbReference>
<feature type="region of interest" description="Disordered" evidence="5">
    <location>
        <begin position="1"/>
        <end position="22"/>
    </location>
</feature>
<dbReference type="PANTHER" id="PTHR30055:SF151">
    <property type="entry name" value="TRANSCRIPTIONAL REGULATORY PROTEIN"/>
    <property type="match status" value="1"/>
</dbReference>
<dbReference type="Proteomes" id="UP000013968">
    <property type="component" value="Chromosome"/>
</dbReference>
<evidence type="ECO:0000256" key="4">
    <source>
        <dbReference type="PROSITE-ProRule" id="PRU00335"/>
    </source>
</evidence>
<dbReference type="InterPro" id="IPR050109">
    <property type="entry name" value="HTH-type_TetR-like_transc_reg"/>
</dbReference>
<evidence type="ECO:0000256" key="1">
    <source>
        <dbReference type="ARBA" id="ARBA00023015"/>
    </source>
</evidence>
<feature type="DNA-binding region" description="H-T-H motif" evidence="4">
    <location>
        <begin position="49"/>
        <end position="68"/>
    </location>
</feature>
<sequence>MDGMSVDEQPIQSVWTRPRRKRDQPALSQAQIVAEAVRLLDVEGVDALSMRRLGTALNAGATSLYRHVANRDELIELVVDEVYGEITVPDGDDPARWREAAVVGAESVRAMILRHPWVASLLGSVGLSYLGPNVMRLNERLLGVFVRAGFPGDEADQAISAVISYVIGMGTTEAAWLTTVARSGQSERQWAERLRPAVEEAAREHPHQREMLARGEVEADPVRLRDEKFRYGLDRMLDGLETRLKR</sequence>
<dbReference type="Gene3D" id="1.10.10.60">
    <property type="entry name" value="Homeodomain-like"/>
    <property type="match status" value="1"/>
</dbReference>
<keyword evidence="3" id="KW-0804">Transcription</keyword>
<evidence type="ECO:0000256" key="2">
    <source>
        <dbReference type="ARBA" id="ARBA00023125"/>
    </source>
</evidence>
<feature type="domain" description="HTH tetR-type" evidence="6">
    <location>
        <begin position="26"/>
        <end position="86"/>
    </location>
</feature>
<organism evidence="7 8">
    <name type="scientific">Amycolatopsis keratiniphila</name>
    <dbReference type="NCBI Taxonomy" id="129921"/>
    <lineage>
        <taxon>Bacteria</taxon>
        <taxon>Bacillati</taxon>
        <taxon>Actinomycetota</taxon>
        <taxon>Actinomycetes</taxon>
        <taxon>Pseudonocardiales</taxon>
        <taxon>Pseudonocardiaceae</taxon>
        <taxon>Amycolatopsis</taxon>
        <taxon>Amycolatopsis japonica group</taxon>
    </lineage>
</organism>
<dbReference type="GO" id="GO:0003700">
    <property type="term" value="F:DNA-binding transcription factor activity"/>
    <property type="evidence" value="ECO:0007669"/>
    <property type="project" value="TreeGrafter"/>
</dbReference>
<dbReference type="SUPFAM" id="SSF48498">
    <property type="entry name" value="Tetracyclin repressor-like, C-terminal domain"/>
    <property type="match status" value="1"/>
</dbReference>
<dbReference type="EMBL" id="CP003410">
    <property type="protein sequence ID" value="AGM08550.1"/>
    <property type="molecule type" value="Genomic_DNA"/>
</dbReference>
<gene>
    <name evidence="7" type="ORF">AORI_5967</name>
</gene>
<reference evidence="7 8" key="1">
    <citation type="journal article" date="2013" name="BMC Genomics">
        <title>ContigScape: a Cytoscape plugin facilitating microbial genome gap closing.</title>
        <authorList>
            <person name="Tang B."/>
            <person name="Wang Q."/>
            <person name="Yang M."/>
            <person name="Xie F."/>
            <person name="Zhu Y."/>
            <person name="Zhuo Y."/>
            <person name="Wang S."/>
            <person name="Gao H."/>
            <person name="Ding X."/>
            <person name="Zhang L."/>
            <person name="Zhao G."/>
            <person name="Zheng H."/>
        </authorList>
    </citation>
    <scope>NUCLEOTIDE SEQUENCE [LARGE SCALE GENOMIC DNA]</scope>
    <source>
        <strain evidence="7 8">HCCB10007</strain>
    </source>
</reference>
<dbReference type="InterPro" id="IPR001647">
    <property type="entry name" value="HTH_TetR"/>
</dbReference>
<evidence type="ECO:0000259" key="6">
    <source>
        <dbReference type="PROSITE" id="PS50977"/>
    </source>
</evidence>
<dbReference type="SUPFAM" id="SSF46689">
    <property type="entry name" value="Homeodomain-like"/>
    <property type="match status" value="1"/>
</dbReference>
<keyword evidence="1" id="KW-0805">Transcription regulation</keyword>
<proteinExistence type="predicted"/>
<dbReference type="PATRIC" id="fig|1156913.3.peg.6087"/>
<dbReference type="AlphaFoldDB" id="R4T149"/>
<accession>R4T149</accession>
<evidence type="ECO:0000313" key="8">
    <source>
        <dbReference type="Proteomes" id="UP000013968"/>
    </source>
</evidence>
<name>R4T149_9PSEU</name>
<keyword evidence="2 4" id="KW-0238">DNA-binding</keyword>
<dbReference type="InterPro" id="IPR036271">
    <property type="entry name" value="Tet_transcr_reg_TetR-rel_C_sf"/>
</dbReference>
<dbReference type="PROSITE" id="PS50977">
    <property type="entry name" value="HTH_TETR_2"/>
    <property type="match status" value="1"/>
</dbReference>
<dbReference type="GO" id="GO:0045892">
    <property type="term" value="P:negative regulation of DNA-templated transcription"/>
    <property type="evidence" value="ECO:0007669"/>
    <property type="project" value="InterPro"/>
</dbReference>
<dbReference type="Gene3D" id="1.10.357.10">
    <property type="entry name" value="Tetracycline Repressor, domain 2"/>
    <property type="match status" value="1"/>
</dbReference>
<dbReference type="Pfam" id="PF00440">
    <property type="entry name" value="TetR_N"/>
    <property type="match status" value="1"/>
</dbReference>
<keyword evidence="8" id="KW-1185">Reference proteome</keyword>
<dbReference type="InterPro" id="IPR004111">
    <property type="entry name" value="Repressor_TetR_C"/>
</dbReference>
<protein>
    <submittedName>
        <fullName evidence="7">TetR family transcriptional repressor</fullName>
    </submittedName>
</protein>